<sequence>MNIDEREALVLCCLLWAAPGHADDLSDYEDRVLSLLGDHDGAVVHRAIADGEDGRPNEVQIYRFGSRDALESYLSDPRRTAMSEERDRVIARTQLFPIRLTSGGGAS</sequence>
<dbReference type="OrthoDB" id="4466123at2"/>
<dbReference type="KEGG" id="ail:FLP10_00690"/>
<evidence type="ECO:0000313" key="1">
    <source>
        <dbReference type="EMBL" id="QEO13096.1"/>
    </source>
</evidence>
<gene>
    <name evidence="1" type="ORF">FLP10_00690</name>
</gene>
<organism evidence="1 2">
    <name type="scientific">Agromyces intestinalis</name>
    <dbReference type="NCBI Taxonomy" id="2592652"/>
    <lineage>
        <taxon>Bacteria</taxon>
        <taxon>Bacillati</taxon>
        <taxon>Actinomycetota</taxon>
        <taxon>Actinomycetes</taxon>
        <taxon>Micrococcales</taxon>
        <taxon>Microbacteriaceae</taxon>
        <taxon>Agromyces</taxon>
    </lineage>
</organism>
<evidence type="ECO:0000313" key="2">
    <source>
        <dbReference type="Proteomes" id="UP000324678"/>
    </source>
</evidence>
<evidence type="ECO:0008006" key="3">
    <source>
        <dbReference type="Google" id="ProtNLM"/>
    </source>
</evidence>
<reference evidence="1 2" key="1">
    <citation type="submission" date="2019-09" db="EMBL/GenBank/DDBJ databases">
        <title>Genome sequencing of strain KACC 19306.</title>
        <authorList>
            <person name="Heo J."/>
            <person name="Kim S.-J."/>
            <person name="Kim J.-S."/>
            <person name="Hong S.-B."/>
            <person name="Kwon S.-W."/>
        </authorList>
    </citation>
    <scope>NUCLEOTIDE SEQUENCE [LARGE SCALE GENOMIC DNA]</scope>
    <source>
        <strain evidence="1 2">KACC 19306</strain>
    </source>
</reference>
<dbReference type="EMBL" id="CP043505">
    <property type="protein sequence ID" value="QEO13096.1"/>
    <property type="molecule type" value="Genomic_DNA"/>
</dbReference>
<protein>
    <recommendedName>
        <fullName evidence="3">DUF1330 domain-containing protein</fullName>
    </recommendedName>
</protein>
<dbReference type="RefSeq" id="WP_149159120.1">
    <property type="nucleotide sequence ID" value="NZ_CP043505.1"/>
</dbReference>
<keyword evidence="2" id="KW-1185">Reference proteome</keyword>
<accession>A0A5C1YAX2</accession>
<dbReference type="AlphaFoldDB" id="A0A5C1YAX2"/>
<proteinExistence type="predicted"/>
<name>A0A5C1YAX2_9MICO</name>
<dbReference type="Proteomes" id="UP000324678">
    <property type="component" value="Chromosome"/>
</dbReference>